<proteinExistence type="predicted"/>
<keyword evidence="3" id="KW-1185">Reference proteome</keyword>
<dbReference type="InterPro" id="IPR018962">
    <property type="entry name" value="DUF1995"/>
</dbReference>
<dbReference type="AlphaFoldDB" id="K9YYE3"/>
<dbReference type="Proteomes" id="UP000010482">
    <property type="component" value="Chromosome"/>
</dbReference>
<dbReference type="RefSeq" id="WP_015230913.1">
    <property type="nucleotide sequence ID" value="NC_019780.1"/>
</dbReference>
<organism evidence="2 3">
    <name type="scientific">Dactylococcopsis salina (strain PCC 8305)</name>
    <name type="common">Myxobactron salinum</name>
    <dbReference type="NCBI Taxonomy" id="13035"/>
    <lineage>
        <taxon>Bacteria</taxon>
        <taxon>Bacillati</taxon>
        <taxon>Cyanobacteriota</taxon>
        <taxon>Cyanophyceae</taxon>
        <taxon>Nodosilineales</taxon>
        <taxon>Cymatolegaceae</taxon>
        <taxon>Dactylococcopsis</taxon>
    </lineage>
</organism>
<dbReference type="PATRIC" id="fig|13035.3.peg.3902"/>
<evidence type="ECO:0000313" key="2">
    <source>
        <dbReference type="EMBL" id="AFZ51939.1"/>
    </source>
</evidence>
<dbReference type="OrthoDB" id="482920at2"/>
<dbReference type="eggNOG" id="ENOG502Z8MN">
    <property type="taxonomic scope" value="Bacteria"/>
</dbReference>
<evidence type="ECO:0000313" key="3">
    <source>
        <dbReference type="Proteomes" id="UP000010482"/>
    </source>
</evidence>
<accession>K9YYE3</accession>
<dbReference type="InterPro" id="IPR053021">
    <property type="entry name" value="Chloroplast_ADK"/>
</dbReference>
<name>K9YYE3_DACS8</name>
<protein>
    <recommendedName>
        <fullName evidence="1">DUF1995 domain-containing protein</fullName>
    </recommendedName>
</protein>
<evidence type="ECO:0000259" key="1">
    <source>
        <dbReference type="Pfam" id="PF09353"/>
    </source>
</evidence>
<dbReference type="Pfam" id="PF09353">
    <property type="entry name" value="DUF1995"/>
    <property type="match status" value="1"/>
</dbReference>
<dbReference type="HOGENOM" id="CLU_098312_0_0_3"/>
<dbReference type="EMBL" id="CP003944">
    <property type="protein sequence ID" value="AFZ51939.1"/>
    <property type="molecule type" value="Genomic_DNA"/>
</dbReference>
<reference evidence="2" key="1">
    <citation type="submission" date="2012-04" db="EMBL/GenBank/DDBJ databases">
        <title>Finished genome of Dactylococcopsis salina PCC 8305.</title>
        <authorList>
            <consortium name="US DOE Joint Genome Institute"/>
            <person name="Gugger M."/>
            <person name="Coursin T."/>
            <person name="Rippka R."/>
            <person name="Tandeau De Marsac N."/>
            <person name="Huntemann M."/>
            <person name="Wei C.-L."/>
            <person name="Han J."/>
            <person name="Detter J.C."/>
            <person name="Han C."/>
            <person name="Tapia R."/>
            <person name="Daligault H."/>
            <person name="Chen A."/>
            <person name="Krypides N."/>
            <person name="Mavromatis K."/>
            <person name="Markowitz V."/>
            <person name="Szeto E."/>
            <person name="Ivanova N."/>
            <person name="Ovchinnikova G."/>
            <person name="Pagani I."/>
            <person name="Pati A."/>
            <person name="Goodwin L."/>
            <person name="Peters L."/>
            <person name="Pitluck S."/>
            <person name="Woyke T."/>
            <person name="Kerfeld C."/>
        </authorList>
    </citation>
    <scope>NUCLEOTIDE SEQUENCE [LARGE SCALE GENOMIC DNA]</scope>
    <source>
        <strain evidence="2">PCC 8305</strain>
    </source>
</reference>
<feature type="domain" description="DUF1995" evidence="1">
    <location>
        <begin position="5"/>
        <end position="211"/>
    </location>
</feature>
<dbReference type="PANTHER" id="PTHR35509:SF1">
    <property type="entry name" value="DOMAIN PROTEIN, PUTATIVE (DUF1995)-RELATED"/>
    <property type="match status" value="1"/>
</dbReference>
<gene>
    <name evidence="2" type="ORF">Dacsa_3447</name>
</gene>
<dbReference type="KEGG" id="dsl:Dacsa_3447"/>
<dbReference type="STRING" id="13035.Dacsa_3447"/>
<sequence>MMEFPNTLESAIAQAKQSTVAALEAGLTRLQVELKVPEIALKAESIAKEFTDLFADDYGSGLKVLFPDSGAAALARRNWSDVEFNVNDLGSRNTPIEKKVAEEDQIFLVVSPSAVEVQKVEKLCNLAGDRPVILLIPQLEDVATVGIGYAARQLRERFLSTLESCFYLQPLDEAALLKRYPSGWQLWIEKGENQYEFFCEEVEKPVGDDLDRLLRKAAGEDVSEEETPVFAKKSYKKQGIFSNLQRFLKALSQ</sequence>
<dbReference type="PANTHER" id="PTHR35509">
    <property type="entry name" value="DOMAIN PROTEIN, PUTATIVE (DUF1995)-RELATED"/>
    <property type="match status" value="1"/>
</dbReference>